<dbReference type="CDD" id="cd01171">
    <property type="entry name" value="YXKO-related"/>
    <property type="match status" value="1"/>
</dbReference>
<dbReference type="HAMAP" id="MF_01966">
    <property type="entry name" value="NADHX_epimerase"/>
    <property type="match status" value="1"/>
</dbReference>
<evidence type="ECO:0000256" key="8">
    <source>
        <dbReference type="ARBA" id="ARBA00022857"/>
    </source>
</evidence>
<evidence type="ECO:0000256" key="14">
    <source>
        <dbReference type="ARBA" id="ARBA00025153"/>
    </source>
</evidence>
<evidence type="ECO:0000256" key="20">
    <source>
        <dbReference type="SAM" id="MobiDB-lite"/>
    </source>
</evidence>
<comment type="catalytic activity">
    <reaction evidence="1 18 19">
        <text>(6R)-NADHX = (6S)-NADHX</text>
        <dbReference type="Rhea" id="RHEA:32215"/>
        <dbReference type="ChEBI" id="CHEBI:64074"/>
        <dbReference type="ChEBI" id="CHEBI:64075"/>
        <dbReference type="EC" id="5.1.99.6"/>
    </reaction>
</comment>
<feature type="binding site" evidence="18">
    <location>
        <begin position="131"/>
        <end position="137"/>
    </location>
    <ligand>
        <name>(6S)-NADPHX</name>
        <dbReference type="ChEBI" id="CHEBI:64076"/>
    </ligand>
</feature>
<evidence type="ECO:0000256" key="17">
    <source>
        <dbReference type="HAMAP-Rule" id="MF_01965"/>
    </source>
</evidence>
<gene>
    <name evidence="18" type="primary">nnrE</name>
    <name evidence="17" type="synonym">nnrD</name>
    <name evidence="23" type="ORF">KG104_14195</name>
</gene>
<evidence type="ECO:0000256" key="5">
    <source>
        <dbReference type="ARBA" id="ARBA00022723"/>
    </source>
</evidence>
<sequence>MISAYSGTAVRAAEKPLLEAGNGPALMQRAAYGLYAACARELLERRGFLYGARVTVLAGAGNNGGDALFAGARLGRRGAAVTAVLTSAVSHPQALAAFRSAGGRTVELSSAVEECTRLCAASDLVIDGILGTGGKGGLRGPAAELARAFAGLTSGSNPSPVMIACDLPSGVDADTGRADGVHLAADLTVTFGAAKTGLMAGPGAVAAGRIEIIDIGLGTVPGQAVRRLETADLSGLLPSPRKTDQKYSRGVLGIAAGSAAYPGAAVLATGAALATGVGMVRYLGPESVCRLINTAHPEAVCATGNVPLAHVQAWLAGPGAGTDEDQRRRALEAMTSGLPAVIDADAISYVEPGLGPQVVLTPHAGELTALLTRLGETVTREQIEGDPLRYARRAAELTGATVLLKGWATITASPTGETYSQAEATPWLAAAGSGDTLAGILGALLATNRCNRDADLEPPAGYYAELAAAAASIHGRAGNLAAQAGPLEPSALPAAIRTVLGELAAMREASKRAGRRPKNREWQSVPFNALPRLR</sequence>
<comment type="similarity">
    <text evidence="3 19">In the N-terminal section; belongs to the NnrE/AIBP family.</text>
</comment>
<dbReference type="InterPro" id="IPR000631">
    <property type="entry name" value="CARKD"/>
</dbReference>
<evidence type="ECO:0000256" key="11">
    <source>
        <dbReference type="ARBA" id="ARBA00023235"/>
    </source>
</evidence>
<keyword evidence="10 17" id="KW-0520">NAD</keyword>
<reference evidence="23" key="1">
    <citation type="submission" date="2021-06" db="EMBL/GenBank/DDBJ databases">
        <title>Novel species in genus Arthrobacter.</title>
        <authorList>
            <person name="Zhang G."/>
        </authorList>
    </citation>
    <scope>NUCLEOTIDE SEQUENCE</scope>
    <source>
        <strain evidence="23">Zg-ZUI122</strain>
    </source>
</reference>
<comment type="similarity">
    <text evidence="4 19">In the C-terminal section; belongs to the NnrD/CARKD family.</text>
</comment>
<comment type="catalytic activity">
    <reaction evidence="16 17 19">
        <text>(6S)-NADPHX + ADP = AMP + phosphate + NADPH + H(+)</text>
        <dbReference type="Rhea" id="RHEA:32235"/>
        <dbReference type="ChEBI" id="CHEBI:15378"/>
        <dbReference type="ChEBI" id="CHEBI:43474"/>
        <dbReference type="ChEBI" id="CHEBI:57783"/>
        <dbReference type="ChEBI" id="CHEBI:64076"/>
        <dbReference type="ChEBI" id="CHEBI:456215"/>
        <dbReference type="ChEBI" id="CHEBI:456216"/>
        <dbReference type="EC" id="4.2.1.136"/>
    </reaction>
</comment>
<dbReference type="PIRSF" id="PIRSF017184">
    <property type="entry name" value="Nnr"/>
    <property type="match status" value="1"/>
</dbReference>
<organism evidence="23 24">
    <name type="scientific">Arthrobacter sunyaminii</name>
    <dbReference type="NCBI Taxonomy" id="2816859"/>
    <lineage>
        <taxon>Bacteria</taxon>
        <taxon>Bacillati</taxon>
        <taxon>Actinomycetota</taxon>
        <taxon>Actinomycetes</taxon>
        <taxon>Micrococcales</taxon>
        <taxon>Micrococcaceae</taxon>
        <taxon>Arthrobacter</taxon>
    </lineage>
</organism>
<comment type="caution">
    <text evidence="18">Lacks conserved residue(s) required for the propagation of feature annotation.</text>
</comment>
<feature type="binding site" evidence="17">
    <location>
        <position position="319"/>
    </location>
    <ligand>
        <name>(6S)-NADPHX</name>
        <dbReference type="ChEBI" id="CHEBI:64076"/>
    </ligand>
</feature>
<dbReference type="EC" id="5.1.99.6" evidence="19"/>
<feature type="binding site" evidence="17">
    <location>
        <begin position="405"/>
        <end position="409"/>
    </location>
    <ligand>
        <name>AMP</name>
        <dbReference type="ChEBI" id="CHEBI:456215"/>
    </ligand>
</feature>
<keyword evidence="11 18" id="KW-0413">Isomerase</keyword>
<evidence type="ECO:0000259" key="22">
    <source>
        <dbReference type="PROSITE" id="PS51385"/>
    </source>
</evidence>
<feature type="binding site" evidence="18">
    <location>
        <position position="169"/>
    </location>
    <ligand>
        <name>K(+)</name>
        <dbReference type="ChEBI" id="CHEBI:29103"/>
    </ligand>
</feature>
<evidence type="ECO:0000256" key="4">
    <source>
        <dbReference type="ARBA" id="ARBA00009524"/>
    </source>
</evidence>
<dbReference type="EC" id="4.2.1.136" evidence="19"/>
<evidence type="ECO:0000256" key="9">
    <source>
        <dbReference type="ARBA" id="ARBA00022958"/>
    </source>
</evidence>
<dbReference type="PROSITE" id="PS01050">
    <property type="entry name" value="YJEF_C_2"/>
    <property type="match status" value="1"/>
</dbReference>
<evidence type="ECO:0000259" key="21">
    <source>
        <dbReference type="PROSITE" id="PS51383"/>
    </source>
</evidence>
<evidence type="ECO:0000313" key="23">
    <source>
        <dbReference type="EMBL" id="QWQ35606.1"/>
    </source>
</evidence>
<feature type="binding site" evidence="17">
    <location>
        <position position="363"/>
    </location>
    <ligand>
        <name>(6S)-NADPHX</name>
        <dbReference type="ChEBI" id="CHEBI:64076"/>
    </ligand>
</feature>
<feature type="binding site" evidence="18">
    <location>
        <position position="166"/>
    </location>
    <ligand>
        <name>(6S)-NADPHX</name>
        <dbReference type="ChEBI" id="CHEBI:64076"/>
    </ligand>
</feature>
<dbReference type="SUPFAM" id="SSF53613">
    <property type="entry name" value="Ribokinase-like"/>
    <property type="match status" value="1"/>
</dbReference>
<protein>
    <recommendedName>
        <fullName evidence="19">Bifunctional NAD(P)H-hydrate repair enzyme</fullName>
    </recommendedName>
    <alternativeName>
        <fullName evidence="19">Nicotinamide nucleotide repair protein</fullName>
    </alternativeName>
    <domain>
        <recommendedName>
            <fullName evidence="19">ADP-dependent (S)-NAD(P)H-hydrate dehydratase</fullName>
            <ecNumber evidence="19">4.2.1.136</ecNumber>
        </recommendedName>
        <alternativeName>
            <fullName evidence="19">ADP-dependent NAD(P)HX dehydratase</fullName>
        </alternativeName>
    </domain>
    <domain>
        <recommendedName>
            <fullName evidence="19">NAD(P)H-hydrate epimerase</fullName>
            <ecNumber evidence="19">5.1.99.6</ecNumber>
        </recommendedName>
    </domain>
</protein>
<keyword evidence="7 17" id="KW-0067">ATP-binding</keyword>
<comment type="catalytic activity">
    <reaction evidence="2 18 19">
        <text>(6R)-NADPHX = (6S)-NADPHX</text>
        <dbReference type="Rhea" id="RHEA:32227"/>
        <dbReference type="ChEBI" id="CHEBI:64076"/>
        <dbReference type="ChEBI" id="CHEBI:64077"/>
        <dbReference type="EC" id="5.1.99.6"/>
    </reaction>
</comment>
<dbReference type="Gene3D" id="3.40.50.10260">
    <property type="entry name" value="YjeF N-terminal domain"/>
    <property type="match status" value="1"/>
</dbReference>
<evidence type="ECO:0000256" key="19">
    <source>
        <dbReference type="PIRNR" id="PIRNR017184"/>
    </source>
</evidence>
<evidence type="ECO:0000256" key="12">
    <source>
        <dbReference type="ARBA" id="ARBA00023239"/>
    </source>
</evidence>
<dbReference type="GO" id="GO:0046496">
    <property type="term" value="P:nicotinamide nucleotide metabolic process"/>
    <property type="evidence" value="ECO:0007669"/>
    <property type="project" value="UniProtKB-UniRule"/>
</dbReference>
<dbReference type="Proteomes" id="UP000680588">
    <property type="component" value="Chromosome"/>
</dbReference>
<evidence type="ECO:0000256" key="15">
    <source>
        <dbReference type="ARBA" id="ARBA00048238"/>
    </source>
</evidence>
<dbReference type="InterPro" id="IPR036652">
    <property type="entry name" value="YjeF_N_dom_sf"/>
</dbReference>
<dbReference type="EMBL" id="CP076456">
    <property type="protein sequence ID" value="QWQ35606.1"/>
    <property type="molecule type" value="Genomic_DNA"/>
</dbReference>
<comment type="cofactor">
    <cofactor evidence="17">
        <name>Mg(2+)</name>
        <dbReference type="ChEBI" id="CHEBI:18420"/>
    </cofactor>
</comment>
<keyword evidence="5 18" id="KW-0479">Metal-binding</keyword>
<dbReference type="GO" id="GO:0052855">
    <property type="term" value="F:ADP-dependent NAD(P)H-hydrate dehydratase activity"/>
    <property type="evidence" value="ECO:0007669"/>
    <property type="project" value="UniProtKB-UniRule"/>
</dbReference>
<dbReference type="RefSeq" id="WP_104052705.1">
    <property type="nucleotide sequence ID" value="NZ_CP076456.1"/>
</dbReference>
<evidence type="ECO:0000256" key="7">
    <source>
        <dbReference type="ARBA" id="ARBA00022840"/>
    </source>
</evidence>
<keyword evidence="6 17" id="KW-0547">Nucleotide-binding</keyword>
<evidence type="ECO:0000256" key="10">
    <source>
        <dbReference type="ARBA" id="ARBA00023027"/>
    </source>
</evidence>
<evidence type="ECO:0000256" key="6">
    <source>
        <dbReference type="ARBA" id="ARBA00022741"/>
    </source>
</evidence>
<keyword evidence="24" id="KW-1185">Reference proteome</keyword>
<feature type="binding site" evidence="17">
    <location>
        <position position="435"/>
    </location>
    <ligand>
        <name>(6S)-NADPHX</name>
        <dbReference type="ChEBI" id="CHEBI:64076"/>
    </ligand>
</feature>
<dbReference type="PANTHER" id="PTHR12592">
    <property type="entry name" value="ATP-DEPENDENT (S)-NAD(P)H-HYDRATE DEHYDRATASE FAMILY MEMBER"/>
    <property type="match status" value="1"/>
</dbReference>
<accession>A0A975S5C1</accession>
<dbReference type="InterPro" id="IPR004443">
    <property type="entry name" value="YjeF_N_dom"/>
</dbReference>
<dbReference type="GO" id="GO:0005524">
    <property type="term" value="F:ATP binding"/>
    <property type="evidence" value="ECO:0007669"/>
    <property type="project" value="UniProtKB-UniRule"/>
</dbReference>
<evidence type="ECO:0000256" key="1">
    <source>
        <dbReference type="ARBA" id="ARBA00000013"/>
    </source>
</evidence>
<evidence type="ECO:0000256" key="18">
    <source>
        <dbReference type="HAMAP-Rule" id="MF_01966"/>
    </source>
</evidence>
<dbReference type="InterPro" id="IPR017953">
    <property type="entry name" value="Carbohydrate_kinase_pred_CS"/>
</dbReference>
<comment type="subunit">
    <text evidence="17">Homotetramer.</text>
</comment>
<comment type="function">
    <text evidence="14 19">Bifunctional enzyme that catalyzes the epimerization of the S- and R-forms of NAD(P)HX and the dehydration of the S-form of NAD(P)HX at the expense of ADP, which is converted to AMP. This allows the repair of both epimers of NAD(P)HX, a damaged form of NAD(P)H that is a result of enzymatic or heat-dependent hydration.</text>
</comment>
<feature type="binding site" evidence="17">
    <location>
        <position position="434"/>
    </location>
    <ligand>
        <name>AMP</name>
        <dbReference type="ChEBI" id="CHEBI:456215"/>
    </ligand>
</feature>
<evidence type="ECO:0000256" key="2">
    <source>
        <dbReference type="ARBA" id="ARBA00000909"/>
    </source>
</evidence>
<feature type="binding site" evidence="18">
    <location>
        <position position="127"/>
    </location>
    <ligand>
        <name>K(+)</name>
        <dbReference type="ChEBI" id="CHEBI:29103"/>
    </ligand>
</feature>
<dbReference type="KEGG" id="asun:KG104_14195"/>
<comment type="similarity">
    <text evidence="17">Belongs to the NnrD/CARKD family.</text>
</comment>
<evidence type="ECO:0000256" key="13">
    <source>
        <dbReference type="ARBA" id="ARBA00023268"/>
    </source>
</evidence>
<comment type="cofactor">
    <cofactor evidence="18 19">
        <name>K(+)</name>
        <dbReference type="ChEBI" id="CHEBI:29103"/>
    </cofactor>
    <text evidence="18 19">Binds 1 potassium ion per subunit.</text>
</comment>
<dbReference type="PROSITE" id="PS51383">
    <property type="entry name" value="YJEF_C_3"/>
    <property type="match status" value="1"/>
</dbReference>
<dbReference type="InterPro" id="IPR029056">
    <property type="entry name" value="Ribokinase-like"/>
</dbReference>
<comment type="function">
    <text evidence="17">Catalyzes the dehydration of the S-form of NAD(P)HX at the expense of ADP, which is converted to AMP. Together with NAD(P)HX epimerase, which catalyzes the epimerization of the S- and R-forms, the enzyme allows the repair of both epimers of NAD(P)HX, a damaged form of NAD(P)H that is a result of enzymatic or heat-dependent hydration.</text>
</comment>
<dbReference type="PROSITE" id="PS51385">
    <property type="entry name" value="YJEF_N"/>
    <property type="match status" value="1"/>
</dbReference>
<dbReference type="HAMAP" id="MF_01965">
    <property type="entry name" value="NADHX_dehydratase"/>
    <property type="match status" value="1"/>
</dbReference>
<dbReference type="GO" id="GO:0110051">
    <property type="term" value="P:metabolite repair"/>
    <property type="evidence" value="ECO:0007669"/>
    <property type="project" value="TreeGrafter"/>
</dbReference>
<evidence type="ECO:0000256" key="3">
    <source>
        <dbReference type="ARBA" id="ARBA00006001"/>
    </source>
</evidence>
<dbReference type="Gene3D" id="3.40.1190.20">
    <property type="match status" value="1"/>
</dbReference>
<feature type="domain" description="YjeF C-terminal" evidence="21">
    <location>
        <begin position="229"/>
        <end position="503"/>
    </location>
</feature>
<feature type="binding site" evidence="18">
    <location>
        <begin position="62"/>
        <end position="66"/>
    </location>
    <ligand>
        <name>(6S)-NADPHX</name>
        <dbReference type="ChEBI" id="CHEBI:64076"/>
    </ligand>
</feature>
<keyword evidence="9 18" id="KW-0630">Potassium</keyword>
<dbReference type="AlphaFoldDB" id="A0A975S5C1"/>
<evidence type="ECO:0000313" key="24">
    <source>
        <dbReference type="Proteomes" id="UP000680588"/>
    </source>
</evidence>
<comment type="catalytic activity">
    <reaction evidence="15 17 19">
        <text>(6S)-NADHX + ADP = AMP + phosphate + NADH + H(+)</text>
        <dbReference type="Rhea" id="RHEA:32223"/>
        <dbReference type="ChEBI" id="CHEBI:15378"/>
        <dbReference type="ChEBI" id="CHEBI:43474"/>
        <dbReference type="ChEBI" id="CHEBI:57945"/>
        <dbReference type="ChEBI" id="CHEBI:64074"/>
        <dbReference type="ChEBI" id="CHEBI:456215"/>
        <dbReference type="ChEBI" id="CHEBI:456216"/>
        <dbReference type="EC" id="4.2.1.136"/>
    </reaction>
</comment>
<feature type="binding site" evidence="18">
    <location>
        <position position="63"/>
    </location>
    <ligand>
        <name>K(+)</name>
        <dbReference type="ChEBI" id="CHEBI:29103"/>
    </ligand>
</feature>
<name>A0A975S5C1_9MICC</name>
<dbReference type="Pfam" id="PF03853">
    <property type="entry name" value="YjeF_N"/>
    <property type="match status" value="1"/>
</dbReference>
<proteinExistence type="inferred from homology"/>
<feature type="region of interest" description="Disordered" evidence="20">
    <location>
        <begin position="510"/>
        <end position="534"/>
    </location>
</feature>
<dbReference type="GO" id="GO:0046872">
    <property type="term" value="F:metal ion binding"/>
    <property type="evidence" value="ECO:0007669"/>
    <property type="project" value="UniProtKB-UniRule"/>
</dbReference>
<dbReference type="PANTHER" id="PTHR12592:SF0">
    <property type="entry name" value="ATP-DEPENDENT (S)-NAD(P)H-HYDRATE DEHYDRATASE"/>
    <property type="match status" value="1"/>
</dbReference>
<keyword evidence="13" id="KW-0511">Multifunctional enzyme</keyword>
<dbReference type="Pfam" id="PF01256">
    <property type="entry name" value="Carb_kinase"/>
    <property type="match status" value="1"/>
</dbReference>
<feature type="binding site" evidence="17">
    <location>
        <position position="264"/>
    </location>
    <ligand>
        <name>(6S)-NADPHX</name>
        <dbReference type="ChEBI" id="CHEBI:64076"/>
    </ligand>
</feature>
<keyword evidence="12 17" id="KW-0456">Lyase</keyword>
<comment type="function">
    <text evidence="18">Catalyzes the epimerization of the S- and R-forms of NAD(P)HX, a damaged form of NAD(P)H that is a result of enzymatic or heat-dependent hydration. This is a prerequisite for the S-specific NAD(P)H-hydrate dehydratase to allow the repair of both epimers of NAD(P)HX.</text>
</comment>
<evidence type="ECO:0000256" key="16">
    <source>
        <dbReference type="ARBA" id="ARBA00049209"/>
    </source>
</evidence>
<dbReference type="NCBIfam" id="TIGR00197">
    <property type="entry name" value="yjeF_nterm"/>
    <property type="match status" value="1"/>
</dbReference>
<dbReference type="GO" id="GO:0052856">
    <property type="term" value="F:NAD(P)HX epimerase activity"/>
    <property type="evidence" value="ECO:0007669"/>
    <property type="project" value="UniProtKB-UniRule"/>
</dbReference>
<dbReference type="SUPFAM" id="SSF64153">
    <property type="entry name" value="YjeF N-terminal domain-like"/>
    <property type="match status" value="1"/>
</dbReference>
<comment type="similarity">
    <text evidence="18">Belongs to the NnrE/AIBP family.</text>
</comment>
<dbReference type="InterPro" id="IPR030677">
    <property type="entry name" value="Nnr"/>
</dbReference>
<keyword evidence="8 17" id="KW-0521">NADP</keyword>
<feature type="domain" description="YjeF N-terminal" evidence="22">
    <location>
        <begin position="10"/>
        <end position="223"/>
    </location>
</feature>